<protein>
    <submittedName>
        <fullName evidence="1">Mobile element protein</fullName>
    </submittedName>
</protein>
<dbReference type="Proteomes" id="UP000186030">
    <property type="component" value="Unassembled WGS sequence"/>
</dbReference>
<proteinExistence type="predicted"/>
<dbReference type="AlphaFoldDB" id="A0A1Q5T3J7"/>
<reference evidence="2" key="2">
    <citation type="submission" date="2017-01" db="EMBL/GenBank/DDBJ databases">
        <title>Genome sequencing and annotation of Geobacillus sp. 1017, a Hydrocarbon-Oxidizing Thermophilic Bacterium Isolated from a Heavy Oil Reservoir (China).</title>
        <authorList>
            <person name="Kadnikov V.V."/>
            <person name="Mardanov A.V."/>
            <person name="Poltaraus A.B."/>
            <person name="Sokolova D.S."/>
            <person name="Semenova E.M."/>
            <person name="Ravin N.V."/>
            <person name="Tourova T.P."/>
            <person name="Nazina T.N."/>
        </authorList>
    </citation>
    <scope>NUCLEOTIDE SEQUENCE [LARGE SCALE GENOMIC DNA]</scope>
    <source>
        <strain evidence="2">1017</strain>
    </source>
</reference>
<comment type="caution">
    <text evidence="1">The sequence shown here is derived from an EMBL/GenBank/DDBJ whole genome shotgun (WGS) entry which is preliminary data.</text>
</comment>
<name>A0A1Q5T3J7_9BACL</name>
<dbReference type="EMBL" id="MQMG01000013">
    <property type="protein sequence ID" value="OKO94804.1"/>
    <property type="molecule type" value="Genomic_DNA"/>
</dbReference>
<accession>A0A1Q5T3J7</accession>
<evidence type="ECO:0000313" key="2">
    <source>
        <dbReference type="Proteomes" id="UP000186030"/>
    </source>
</evidence>
<sequence>MATTIFPNALKSHILRQINEAVDFSVIHDWVAPLYTDKTSHPADDPERFLH</sequence>
<reference evidence="1 2" key="1">
    <citation type="submission" date="2016-11" db="EMBL/GenBank/DDBJ databases">
        <authorList>
            <person name="Kadnikov V."/>
            <person name="Nazina T."/>
        </authorList>
    </citation>
    <scope>NUCLEOTIDE SEQUENCE [LARGE SCALE GENOMIC DNA]</scope>
    <source>
        <strain evidence="1 2">1017</strain>
    </source>
</reference>
<gene>
    <name evidence="1" type="ORF">BRO54_1359</name>
</gene>
<evidence type="ECO:0000313" key="1">
    <source>
        <dbReference type="EMBL" id="OKO94804.1"/>
    </source>
</evidence>
<organism evidence="1 2">
    <name type="scientific">Geobacillus proteiniphilus</name>
    <dbReference type="NCBI Taxonomy" id="860353"/>
    <lineage>
        <taxon>Bacteria</taxon>
        <taxon>Bacillati</taxon>
        <taxon>Bacillota</taxon>
        <taxon>Bacilli</taxon>
        <taxon>Bacillales</taxon>
        <taxon>Anoxybacillaceae</taxon>
        <taxon>Geobacillus</taxon>
    </lineage>
</organism>